<keyword evidence="5" id="KW-1278">Translocase</keyword>
<dbReference type="KEGG" id="rvi:RVIR1_08250"/>
<feature type="transmembrane region" description="Helical" evidence="5">
    <location>
        <begin position="277"/>
        <end position="296"/>
    </location>
</feature>
<evidence type="ECO:0000259" key="7">
    <source>
        <dbReference type="Pfam" id="PF00361"/>
    </source>
</evidence>
<dbReference type="NCBIfam" id="TIGR01770">
    <property type="entry name" value="NDH_I_N"/>
    <property type="match status" value="1"/>
</dbReference>
<dbReference type="GO" id="GO:0012505">
    <property type="term" value="C:endomembrane system"/>
    <property type="evidence" value="ECO:0007669"/>
    <property type="project" value="UniProtKB-SubCell"/>
</dbReference>
<comment type="function">
    <text evidence="5">NDH-1 shuttles electrons from NADH, via FMN and iron-sulfur (Fe-S) centers, to quinones in the respiratory chain. The immediate electron acceptor for the enzyme in this species is believed to be ubiquinone. Couples the redox reaction to proton translocation (for every two electrons transferred, four hydrogen ions are translocated across the cytoplasmic membrane), and thus conserves the redox energy in a proton gradient.</text>
</comment>
<keyword evidence="5" id="KW-0520">NAD</keyword>
<keyword evidence="4 5" id="KW-0472">Membrane</keyword>
<dbReference type="NCBIfam" id="NF004442">
    <property type="entry name" value="PRK05777.1-5"/>
    <property type="match status" value="1"/>
</dbReference>
<feature type="transmembrane region" description="Helical" evidence="5">
    <location>
        <begin position="12"/>
        <end position="34"/>
    </location>
</feature>
<keyword evidence="5" id="KW-0813">Transport</keyword>
<feature type="transmembrane region" description="Helical" evidence="5">
    <location>
        <begin position="41"/>
        <end position="58"/>
    </location>
</feature>
<evidence type="ECO:0000256" key="1">
    <source>
        <dbReference type="ARBA" id="ARBA00004127"/>
    </source>
</evidence>
<evidence type="ECO:0000256" key="3">
    <source>
        <dbReference type="ARBA" id="ARBA00022989"/>
    </source>
</evidence>
<feature type="transmembrane region" description="Helical" evidence="5">
    <location>
        <begin position="132"/>
        <end position="151"/>
    </location>
</feature>
<feature type="transmembrane region" description="Helical" evidence="5">
    <location>
        <begin position="373"/>
        <end position="396"/>
    </location>
</feature>
<comment type="subcellular location">
    <subcellularLocation>
        <location evidence="5">Cell membrane</location>
        <topology evidence="5">Multi-pass membrane protein</topology>
    </subcellularLocation>
    <subcellularLocation>
        <location evidence="1">Endomembrane system</location>
        <topology evidence="1">Multi-pass membrane protein</topology>
    </subcellularLocation>
    <subcellularLocation>
        <location evidence="6">Membrane</location>
        <topology evidence="6">Multi-pass membrane protein</topology>
    </subcellularLocation>
</comment>
<dbReference type="PANTHER" id="PTHR22773">
    <property type="entry name" value="NADH DEHYDROGENASE"/>
    <property type="match status" value="1"/>
</dbReference>
<keyword evidence="5" id="KW-0874">Quinone</keyword>
<evidence type="ECO:0000256" key="6">
    <source>
        <dbReference type="RuleBase" id="RU000320"/>
    </source>
</evidence>
<organism evidence="8 9">
    <name type="scientific">Candidatus Rickettsiella viridis</name>
    <dbReference type="NCBI Taxonomy" id="676208"/>
    <lineage>
        <taxon>Bacteria</taxon>
        <taxon>Pseudomonadati</taxon>
        <taxon>Pseudomonadota</taxon>
        <taxon>Gammaproteobacteria</taxon>
        <taxon>Legionellales</taxon>
        <taxon>Coxiellaceae</taxon>
        <taxon>Rickettsiella</taxon>
    </lineage>
</organism>
<accession>A0A2Z5UV00</accession>
<evidence type="ECO:0000313" key="8">
    <source>
        <dbReference type="EMBL" id="BBB15314.1"/>
    </source>
</evidence>
<comment type="similarity">
    <text evidence="5">Belongs to the complex I subunit 2 family.</text>
</comment>
<evidence type="ECO:0000256" key="4">
    <source>
        <dbReference type="ARBA" id="ARBA00023136"/>
    </source>
</evidence>
<evidence type="ECO:0000256" key="2">
    <source>
        <dbReference type="ARBA" id="ARBA00022692"/>
    </source>
</evidence>
<protein>
    <recommendedName>
        <fullName evidence="5">NADH-quinone oxidoreductase subunit N</fullName>
        <ecNumber evidence="5">7.1.1.-</ecNumber>
    </recommendedName>
    <alternativeName>
        <fullName evidence="5">NADH dehydrogenase I subunit N</fullName>
    </alternativeName>
    <alternativeName>
        <fullName evidence="5">NDH-1 subunit N</fullName>
    </alternativeName>
</protein>
<feature type="transmembrane region" description="Helical" evidence="5">
    <location>
        <begin position="331"/>
        <end position="352"/>
    </location>
</feature>
<feature type="domain" description="NADH:quinone oxidoreductase/Mrp antiporter transmembrane" evidence="7">
    <location>
        <begin position="128"/>
        <end position="421"/>
    </location>
</feature>
<dbReference type="GO" id="GO:0048038">
    <property type="term" value="F:quinone binding"/>
    <property type="evidence" value="ECO:0007669"/>
    <property type="project" value="UniProtKB-KW"/>
</dbReference>
<proteinExistence type="inferred from homology"/>
<comment type="catalytic activity">
    <reaction evidence="5">
        <text>a quinone + NADH + 5 H(+)(in) = a quinol + NAD(+) + 4 H(+)(out)</text>
        <dbReference type="Rhea" id="RHEA:57888"/>
        <dbReference type="ChEBI" id="CHEBI:15378"/>
        <dbReference type="ChEBI" id="CHEBI:24646"/>
        <dbReference type="ChEBI" id="CHEBI:57540"/>
        <dbReference type="ChEBI" id="CHEBI:57945"/>
        <dbReference type="ChEBI" id="CHEBI:132124"/>
    </reaction>
</comment>
<dbReference type="Proteomes" id="UP000282483">
    <property type="component" value="Chromosome"/>
</dbReference>
<reference evidence="8 9" key="1">
    <citation type="submission" date="2017-03" db="EMBL/GenBank/DDBJ databases">
        <title>The genome sequence of Candidatus Rickettsiella viridis.</title>
        <authorList>
            <person name="Nikoh N."/>
            <person name="Tsuchida T."/>
            <person name="Yamaguchi K."/>
            <person name="Maeda T."/>
            <person name="Shigenobu S."/>
            <person name="Fukatsu T."/>
        </authorList>
    </citation>
    <scope>NUCLEOTIDE SEQUENCE [LARGE SCALE GENOMIC DNA]</scope>
    <source>
        <strain evidence="8 9">Ap-RA04</strain>
    </source>
</reference>
<dbReference type="EC" id="7.1.1.-" evidence="5"/>
<feature type="transmembrane region" description="Helical" evidence="5">
    <location>
        <begin position="244"/>
        <end position="265"/>
    </location>
</feature>
<dbReference type="EMBL" id="AP018005">
    <property type="protein sequence ID" value="BBB15314.1"/>
    <property type="molecule type" value="Genomic_DNA"/>
</dbReference>
<keyword evidence="5" id="KW-0830">Ubiquinone</keyword>
<dbReference type="RefSeq" id="WP_232019614.1">
    <property type="nucleotide sequence ID" value="NZ_AP018005.1"/>
</dbReference>
<dbReference type="Pfam" id="PF00361">
    <property type="entry name" value="Proton_antipo_M"/>
    <property type="match status" value="1"/>
</dbReference>
<keyword evidence="5" id="KW-1003">Cell membrane</keyword>
<comment type="subunit">
    <text evidence="5">NDH-1 is composed of 14 different subunits. Subunits NuoA, H, J, K, L, M, N constitute the membrane sector of the complex.</text>
</comment>
<dbReference type="GO" id="GO:0008137">
    <property type="term" value="F:NADH dehydrogenase (ubiquinone) activity"/>
    <property type="evidence" value="ECO:0007669"/>
    <property type="project" value="InterPro"/>
</dbReference>
<dbReference type="HAMAP" id="MF_00445">
    <property type="entry name" value="NDH1_NuoN_1"/>
    <property type="match status" value="1"/>
</dbReference>
<feature type="transmembrane region" description="Helical" evidence="5">
    <location>
        <begin position="78"/>
        <end position="97"/>
    </location>
</feature>
<feature type="transmembrane region" description="Helical" evidence="5">
    <location>
        <begin position="303"/>
        <end position="325"/>
    </location>
</feature>
<feature type="transmembrane region" description="Helical" evidence="5">
    <location>
        <begin position="408"/>
        <end position="431"/>
    </location>
</feature>
<dbReference type="GO" id="GO:0005886">
    <property type="term" value="C:plasma membrane"/>
    <property type="evidence" value="ECO:0007669"/>
    <property type="project" value="UniProtKB-SubCell"/>
</dbReference>
<keyword evidence="9" id="KW-1185">Reference proteome</keyword>
<feature type="transmembrane region" description="Helical" evidence="5">
    <location>
        <begin position="207"/>
        <end position="232"/>
    </location>
</feature>
<evidence type="ECO:0000313" key="9">
    <source>
        <dbReference type="Proteomes" id="UP000282483"/>
    </source>
</evidence>
<evidence type="ECO:0000256" key="5">
    <source>
        <dbReference type="HAMAP-Rule" id="MF_00445"/>
    </source>
</evidence>
<dbReference type="InterPro" id="IPR001750">
    <property type="entry name" value="ND/Mrp_TM"/>
</dbReference>
<keyword evidence="3 5" id="KW-1133">Transmembrane helix</keyword>
<feature type="transmembrane region" description="Helical" evidence="5">
    <location>
        <begin position="452"/>
        <end position="475"/>
    </location>
</feature>
<dbReference type="GO" id="GO:0050136">
    <property type="term" value="F:NADH dehydrogenase (quinone) (non-electrogenic) activity"/>
    <property type="evidence" value="ECO:0007669"/>
    <property type="project" value="UniProtKB-UniRule"/>
</dbReference>
<name>A0A2Z5UV00_9COXI</name>
<keyword evidence="2 5" id="KW-0812">Transmembrane</keyword>
<dbReference type="InterPro" id="IPR010096">
    <property type="entry name" value="NADH-Q_OxRdtase_suN/2"/>
</dbReference>
<dbReference type="GO" id="GO:0042773">
    <property type="term" value="P:ATP synthesis coupled electron transport"/>
    <property type="evidence" value="ECO:0007669"/>
    <property type="project" value="InterPro"/>
</dbReference>
<sequence length="489" mass="53677">MMMLTLTTLLNFPALPEIALLAMICIVLLIELFVKQKQGDVTYMATQLTLLLTLFLVFRAHTIPSQVIFNQHFIWDSVAYVIKFSLLILSIFSFIYVHDSIKKKPINPGEFYLLGLFSILGMLILTSANSLLTLYLGLELLSFPLYALVALQRGCSNSAEAAMKYFILGALAAGLFLYGLSLIYGATHSLIIPDINQALLHSTQSPIILAIGLIFIVAGIAFKLGAVPFQLWVPDVYQGAPTAVTLFVGAAPKVAGLAMAIRLLVDALPMLHDHWQPLLAIIAFFSFGLGNLVAIVQTNLKRMLAYSAIAHIGYTLLGLVAGTAFGYAMSLFYVLMYGLMAVAAFGILIVVSKSGHEVENVNDLRGLNARSPWLAFLMLIIMFSMAGIPPTAGFFAKMGILQALIEAHQLWLATLAIIFAIIGSYYYLYVVKVMYFEEPEPTLLPLQIAQDTYLALSINAILLLVFGLFPSQLIWLTKASFMTITHPVF</sequence>
<feature type="transmembrane region" description="Helical" evidence="5">
    <location>
        <begin position="163"/>
        <end position="187"/>
    </location>
</feature>
<gene>
    <name evidence="5 8" type="primary">nuoN</name>
    <name evidence="8" type="ORF">RVIR1_08250</name>
</gene>
<feature type="transmembrane region" description="Helical" evidence="5">
    <location>
        <begin position="109"/>
        <end position="126"/>
    </location>
</feature>
<dbReference type="AlphaFoldDB" id="A0A2Z5UV00"/>